<dbReference type="HAMAP" id="MF_00109">
    <property type="entry name" value="Shikimate_kinase"/>
    <property type="match status" value="1"/>
</dbReference>
<evidence type="ECO:0000256" key="6">
    <source>
        <dbReference type="ARBA" id="ARBA00023141"/>
    </source>
</evidence>
<organism evidence="7">
    <name type="scientific">hydrothermal vent metagenome</name>
    <dbReference type="NCBI Taxonomy" id="652676"/>
    <lineage>
        <taxon>unclassified sequences</taxon>
        <taxon>metagenomes</taxon>
        <taxon>ecological metagenomes</taxon>
    </lineage>
</organism>
<accession>A0A1W1CL57</accession>
<proteinExistence type="inferred from homology"/>
<reference evidence="7" key="1">
    <citation type="submission" date="2016-10" db="EMBL/GenBank/DDBJ databases">
        <authorList>
            <person name="de Groot N.N."/>
        </authorList>
    </citation>
    <scope>NUCLEOTIDE SEQUENCE</scope>
</reference>
<dbReference type="EMBL" id="FPHM01000099">
    <property type="protein sequence ID" value="SFV66437.1"/>
    <property type="molecule type" value="Genomic_DNA"/>
</dbReference>
<name>A0A1W1CL57_9ZZZZ</name>
<dbReference type="CDD" id="cd00464">
    <property type="entry name" value="SK"/>
    <property type="match status" value="1"/>
</dbReference>
<evidence type="ECO:0000256" key="5">
    <source>
        <dbReference type="ARBA" id="ARBA00022840"/>
    </source>
</evidence>
<evidence type="ECO:0000313" key="7">
    <source>
        <dbReference type="EMBL" id="SFV66437.1"/>
    </source>
</evidence>
<dbReference type="GO" id="GO:0009073">
    <property type="term" value="P:aromatic amino acid family biosynthetic process"/>
    <property type="evidence" value="ECO:0007669"/>
    <property type="project" value="UniProtKB-KW"/>
</dbReference>
<dbReference type="GO" id="GO:0004765">
    <property type="term" value="F:shikimate kinase activity"/>
    <property type="evidence" value="ECO:0007669"/>
    <property type="project" value="UniProtKB-EC"/>
</dbReference>
<dbReference type="PRINTS" id="PR01100">
    <property type="entry name" value="SHIKIMTKNASE"/>
</dbReference>
<dbReference type="InterPro" id="IPR000623">
    <property type="entry name" value="Shikimate_kinase/TSH1"/>
</dbReference>
<dbReference type="Gene3D" id="3.40.50.300">
    <property type="entry name" value="P-loop containing nucleotide triphosphate hydrolases"/>
    <property type="match status" value="1"/>
</dbReference>
<dbReference type="PANTHER" id="PTHR21087:SF16">
    <property type="entry name" value="SHIKIMATE KINASE 1, CHLOROPLASTIC"/>
    <property type="match status" value="1"/>
</dbReference>
<evidence type="ECO:0000256" key="3">
    <source>
        <dbReference type="ARBA" id="ARBA00022741"/>
    </source>
</evidence>
<dbReference type="GO" id="GO:0005829">
    <property type="term" value="C:cytosol"/>
    <property type="evidence" value="ECO:0007669"/>
    <property type="project" value="TreeGrafter"/>
</dbReference>
<dbReference type="PANTHER" id="PTHR21087">
    <property type="entry name" value="SHIKIMATE KINASE"/>
    <property type="match status" value="1"/>
</dbReference>
<keyword evidence="2 7" id="KW-0808">Transferase</keyword>
<sequence>MQNNIIIIGFMGVGKGTMARAFSQKYSIYNIDTDDLIESKENRKVKKIFAKQGESYFRKAEQDTANWIESSVKGTCVSCGGGFYKVNNLKKLGIIVLLDASFEWIHNRLKSAKNSEAKLAKRPLFANEKEAKNLYKERQEAYRKLADVVVDVARLSEDEQLEFIAKKCKFWIEKV</sequence>
<evidence type="ECO:0000256" key="2">
    <source>
        <dbReference type="ARBA" id="ARBA00022679"/>
    </source>
</evidence>
<protein>
    <submittedName>
        <fullName evidence="7">Shikimate kinase I</fullName>
        <ecNumber evidence="7">2.7.1.71</ecNumber>
    </submittedName>
</protein>
<dbReference type="EC" id="2.7.1.71" evidence="7"/>
<dbReference type="GO" id="GO:0005524">
    <property type="term" value="F:ATP binding"/>
    <property type="evidence" value="ECO:0007669"/>
    <property type="project" value="UniProtKB-KW"/>
</dbReference>
<keyword evidence="6" id="KW-0057">Aromatic amino acid biosynthesis</keyword>
<evidence type="ECO:0000256" key="4">
    <source>
        <dbReference type="ARBA" id="ARBA00022777"/>
    </source>
</evidence>
<dbReference type="SUPFAM" id="SSF52540">
    <property type="entry name" value="P-loop containing nucleoside triphosphate hydrolases"/>
    <property type="match status" value="1"/>
</dbReference>
<gene>
    <name evidence="7" type="ORF">MNB_SV-13-1119</name>
</gene>
<dbReference type="GO" id="GO:0008652">
    <property type="term" value="P:amino acid biosynthetic process"/>
    <property type="evidence" value="ECO:0007669"/>
    <property type="project" value="UniProtKB-KW"/>
</dbReference>
<evidence type="ECO:0000256" key="1">
    <source>
        <dbReference type="ARBA" id="ARBA00022605"/>
    </source>
</evidence>
<keyword evidence="3" id="KW-0547">Nucleotide-binding</keyword>
<keyword evidence="1" id="KW-0028">Amino-acid biosynthesis</keyword>
<dbReference type="Pfam" id="PF01202">
    <property type="entry name" value="SKI"/>
    <property type="match status" value="1"/>
</dbReference>
<dbReference type="InterPro" id="IPR027417">
    <property type="entry name" value="P-loop_NTPase"/>
</dbReference>
<dbReference type="InterPro" id="IPR031322">
    <property type="entry name" value="Shikimate/glucono_kinase"/>
</dbReference>
<dbReference type="AlphaFoldDB" id="A0A1W1CL57"/>
<keyword evidence="5" id="KW-0067">ATP-binding</keyword>
<keyword evidence="4 7" id="KW-0418">Kinase</keyword>